<keyword evidence="4" id="KW-1185">Reference proteome</keyword>
<evidence type="ECO:0000313" key="4">
    <source>
        <dbReference type="Proteomes" id="UP000308488"/>
    </source>
</evidence>
<evidence type="ECO:0000313" key="3">
    <source>
        <dbReference type="EMBL" id="TKV64340.1"/>
    </source>
</evidence>
<organism evidence="3 4">
    <name type="scientific">Marinobacter panjinensis</name>
    <dbReference type="NCBI Taxonomy" id="2576384"/>
    <lineage>
        <taxon>Bacteria</taxon>
        <taxon>Pseudomonadati</taxon>
        <taxon>Pseudomonadota</taxon>
        <taxon>Gammaproteobacteria</taxon>
        <taxon>Pseudomonadales</taxon>
        <taxon>Marinobacteraceae</taxon>
        <taxon>Marinobacter</taxon>
    </lineage>
</organism>
<gene>
    <name evidence="3" type="ORF">FDP08_18175</name>
</gene>
<dbReference type="Pfam" id="PF19657">
    <property type="entry name" value="DUF6160"/>
    <property type="match status" value="1"/>
</dbReference>
<feature type="signal peptide" evidence="1">
    <location>
        <begin position="1"/>
        <end position="22"/>
    </location>
</feature>
<feature type="domain" description="DUF6160" evidence="2">
    <location>
        <begin position="1"/>
        <end position="107"/>
    </location>
</feature>
<dbReference type="AlphaFoldDB" id="A0A4U6QTZ3"/>
<accession>A0A4U6QTZ3</accession>
<comment type="caution">
    <text evidence="3">The sequence shown here is derived from an EMBL/GenBank/DDBJ whole genome shotgun (WGS) entry which is preliminary data.</text>
</comment>
<reference evidence="3 4" key="1">
    <citation type="submission" date="2019-05" db="EMBL/GenBank/DDBJ databases">
        <title>Marinobacter panjinensis sp. nov., a moderately halophilic bacterium isolated from sea tidal flat environment.</title>
        <authorList>
            <person name="Yang W."/>
            <person name="An M."/>
            <person name="He W."/>
            <person name="Luo X."/>
            <person name="Zhu L."/>
            <person name="Chen G."/>
            <person name="Zhang Y."/>
            <person name="Wang Y."/>
        </authorList>
    </citation>
    <scope>NUCLEOTIDE SEQUENCE [LARGE SCALE GENOMIC DNA]</scope>
    <source>
        <strain evidence="3 4">PJ-16</strain>
    </source>
</reference>
<dbReference type="OrthoDB" id="6180023at2"/>
<dbReference type="Proteomes" id="UP000308488">
    <property type="component" value="Unassembled WGS sequence"/>
</dbReference>
<protein>
    <recommendedName>
        <fullName evidence="2">DUF6160 domain-containing protein</fullName>
    </recommendedName>
</protein>
<name>A0A4U6QTZ3_9GAMM</name>
<evidence type="ECO:0000259" key="2">
    <source>
        <dbReference type="Pfam" id="PF19657"/>
    </source>
</evidence>
<feature type="chain" id="PRO_5020729577" description="DUF6160 domain-containing protein" evidence="1">
    <location>
        <begin position="23"/>
        <end position="274"/>
    </location>
</feature>
<keyword evidence="1" id="KW-0732">Signal</keyword>
<sequence length="274" mass="29407">MTSLKKSALVLAIAGLPLCGYAELKPLHDSDMGQITGQAGVTIELETRVTMDEFTYTDEGTLGISDIFVGGADRIDMFEEFTAARDAIFGTSSTDLIDNIKIDFDIADDGDAIINVFPITARPVDFAVRTGAWELRGNSGENTLLADNFSAEGLILQAQATVDTDTDTLNLTTRFAIDELELDVPFLAMGIRDMRITGAGYDPDNPSLLPLFTLVDMDIYKDANAVGVDSLAIDINTFEADMSIGQVLVGGTSIGSVALDDLSIRNTSMRVYGH</sequence>
<dbReference type="EMBL" id="SZYH01000002">
    <property type="protein sequence ID" value="TKV64340.1"/>
    <property type="molecule type" value="Genomic_DNA"/>
</dbReference>
<evidence type="ECO:0000256" key="1">
    <source>
        <dbReference type="SAM" id="SignalP"/>
    </source>
</evidence>
<dbReference type="RefSeq" id="WP_137437702.1">
    <property type="nucleotide sequence ID" value="NZ_JANRHC010000003.1"/>
</dbReference>
<dbReference type="InterPro" id="IPR046158">
    <property type="entry name" value="DUF6160"/>
</dbReference>
<proteinExistence type="predicted"/>